<comment type="caution">
    <text evidence="1">The sequence shown here is derived from an EMBL/GenBank/DDBJ whole genome shotgun (WGS) entry which is preliminary data.</text>
</comment>
<evidence type="ECO:0000313" key="1">
    <source>
        <dbReference type="EMBL" id="MYM96235.1"/>
    </source>
</evidence>
<dbReference type="RefSeq" id="WP_161085259.1">
    <property type="nucleotide sequence ID" value="NZ_WWCX01000041.1"/>
</dbReference>
<dbReference type="Proteomes" id="UP000447355">
    <property type="component" value="Unassembled WGS sequence"/>
</dbReference>
<organism evidence="1 2">
    <name type="scientific">Duganella vulcania</name>
    <dbReference type="NCBI Taxonomy" id="2692166"/>
    <lineage>
        <taxon>Bacteria</taxon>
        <taxon>Pseudomonadati</taxon>
        <taxon>Pseudomonadota</taxon>
        <taxon>Betaproteobacteria</taxon>
        <taxon>Burkholderiales</taxon>
        <taxon>Oxalobacteraceae</taxon>
        <taxon>Telluria group</taxon>
        <taxon>Duganella</taxon>
    </lineage>
</organism>
<proteinExistence type="predicted"/>
<accession>A0A845GRJ3</accession>
<dbReference type="AlphaFoldDB" id="A0A845GRJ3"/>
<sequence length="52" mass="5627">MHRLKEPSTWAGFGIVFQALKAMKPEYAPVFDGLSFLAGTVAAAVTERKSAE</sequence>
<reference evidence="1" key="1">
    <citation type="submission" date="2019-12" db="EMBL/GenBank/DDBJ databases">
        <title>Novel species isolated from a subtropical stream in China.</title>
        <authorList>
            <person name="Lu H."/>
        </authorList>
    </citation>
    <scope>NUCLEOTIDE SEQUENCE [LARGE SCALE GENOMIC DNA]</scope>
    <source>
        <strain evidence="1">FT81W</strain>
    </source>
</reference>
<protein>
    <submittedName>
        <fullName evidence="1">Uncharacterized protein</fullName>
    </submittedName>
</protein>
<name>A0A845GRJ3_9BURK</name>
<gene>
    <name evidence="1" type="ORF">GTP90_20425</name>
</gene>
<dbReference type="EMBL" id="WWCX01000041">
    <property type="protein sequence ID" value="MYM96235.1"/>
    <property type="molecule type" value="Genomic_DNA"/>
</dbReference>
<evidence type="ECO:0000313" key="2">
    <source>
        <dbReference type="Proteomes" id="UP000447355"/>
    </source>
</evidence>